<keyword evidence="1" id="KW-0479">Metal-binding</keyword>
<dbReference type="InterPro" id="IPR013342">
    <property type="entry name" value="Mandelate_racemase_C"/>
</dbReference>
<dbReference type="SFLD" id="SFLDG00180">
    <property type="entry name" value="muconate_cycloisomerase"/>
    <property type="match status" value="1"/>
</dbReference>
<sequence length="352" mass="40218">MKLTSFKYFPYELSFRNQFKTSTDIFKRRKVFFIELRDENGNSFWGEAAPLPQFNSESYDEVENELKNFSGVKVFNCSHSLIELFVYVSSLTLLPSVRFAFEQVFMNCLLNHNINSSIDLPASKEINVNALMGLSDFESSKRRIRQLISLGYNVIKLKTRDEDFHQLYELLAWVVGELNAKLKFRIDPNGSWNMKNTLLRSKKLEYFPVEYIEQPVKDINDLIKLSYESPIPLATDESLRTLTDAEHLIADSNIKFFVIKPMLFGGVKNIFKLIDLADGKNVSIITSSSLESNIGKRHLVLSSSLVNNNLAQGLGTSEMFSNQPAGDAFPVYNGMIDYSLNNYLSPFKLSLK</sequence>
<dbReference type="Pfam" id="PF13378">
    <property type="entry name" value="MR_MLE_C"/>
    <property type="match status" value="1"/>
</dbReference>
<dbReference type="InterPro" id="IPR029017">
    <property type="entry name" value="Enolase-like_N"/>
</dbReference>
<proteinExistence type="predicted"/>
<evidence type="ECO:0000256" key="2">
    <source>
        <dbReference type="ARBA" id="ARBA00022842"/>
    </source>
</evidence>
<dbReference type="PANTHER" id="PTHR48073:SF2">
    <property type="entry name" value="O-SUCCINYLBENZOATE SYNTHASE"/>
    <property type="match status" value="1"/>
</dbReference>
<evidence type="ECO:0000256" key="3">
    <source>
        <dbReference type="ARBA" id="ARBA00023239"/>
    </source>
</evidence>
<dbReference type="AlphaFoldDB" id="A0A0W8G0A1"/>
<reference evidence="5" key="1">
    <citation type="journal article" date="2015" name="Proc. Natl. Acad. Sci. U.S.A.">
        <title>Networks of energetic and metabolic interactions define dynamics in microbial communities.</title>
        <authorList>
            <person name="Embree M."/>
            <person name="Liu J.K."/>
            <person name="Al-Bassam M.M."/>
            <person name="Zengler K."/>
        </authorList>
    </citation>
    <scope>NUCLEOTIDE SEQUENCE</scope>
</reference>
<organism evidence="5">
    <name type="scientific">hydrocarbon metagenome</name>
    <dbReference type="NCBI Taxonomy" id="938273"/>
    <lineage>
        <taxon>unclassified sequences</taxon>
        <taxon>metagenomes</taxon>
        <taxon>ecological metagenomes</taxon>
    </lineage>
</organism>
<dbReference type="Pfam" id="PF21508">
    <property type="entry name" value="MenC_N"/>
    <property type="match status" value="1"/>
</dbReference>
<dbReference type="EMBL" id="LNQE01000437">
    <property type="protein sequence ID" value="KUG26567.1"/>
    <property type="molecule type" value="Genomic_DNA"/>
</dbReference>
<keyword evidence="3 5" id="KW-0456">Lyase</keyword>
<dbReference type="SUPFAM" id="SSF51604">
    <property type="entry name" value="Enolase C-terminal domain-like"/>
    <property type="match status" value="1"/>
</dbReference>
<dbReference type="InterPro" id="IPR041338">
    <property type="entry name" value="OSBS_N"/>
</dbReference>
<keyword evidence="2" id="KW-0460">Magnesium</keyword>
<dbReference type="Gene3D" id="3.30.390.10">
    <property type="entry name" value="Enolase-like, N-terminal domain"/>
    <property type="match status" value="1"/>
</dbReference>
<dbReference type="PANTHER" id="PTHR48073">
    <property type="entry name" value="O-SUCCINYLBENZOATE SYNTHASE-RELATED"/>
    <property type="match status" value="1"/>
</dbReference>
<dbReference type="SMART" id="SM00922">
    <property type="entry name" value="MR_MLE"/>
    <property type="match status" value="1"/>
</dbReference>
<dbReference type="InterPro" id="IPR036849">
    <property type="entry name" value="Enolase-like_C_sf"/>
</dbReference>
<accession>A0A0W8G0A1</accession>
<dbReference type="EC" id="4.2.1.113" evidence="5"/>
<dbReference type="GO" id="GO:0043748">
    <property type="term" value="F:O-succinylbenzoate synthase activity"/>
    <property type="evidence" value="ECO:0007669"/>
    <property type="project" value="UniProtKB-EC"/>
</dbReference>
<name>A0A0W8G0A1_9ZZZZ</name>
<dbReference type="SUPFAM" id="SSF54826">
    <property type="entry name" value="Enolase N-terminal domain-like"/>
    <property type="match status" value="1"/>
</dbReference>
<dbReference type="GO" id="GO:0046872">
    <property type="term" value="F:metal ion binding"/>
    <property type="evidence" value="ECO:0007669"/>
    <property type="project" value="UniProtKB-KW"/>
</dbReference>
<evidence type="ECO:0000256" key="1">
    <source>
        <dbReference type="ARBA" id="ARBA00022723"/>
    </source>
</evidence>
<evidence type="ECO:0000259" key="4">
    <source>
        <dbReference type="SMART" id="SM00922"/>
    </source>
</evidence>
<protein>
    <submittedName>
        <fullName evidence="5">O-succinylbenzoate synthase</fullName>
        <ecNumber evidence="5">4.2.1.113</ecNumber>
    </submittedName>
</protein>
<comment type="caution">
    <text evidence="5">The sequence shown here is derived from an EMBL/GenBank/DDBJ whole genome shotgun (WGS) entry which is preliminary data.</text>
</comment>
<feature type="domain" description="Mandelate racemase/muconate lactonizing enzyme C-terminal" evidence="4">
    <location>
        <begin position="137"/>
        <end position="232"/>
    </location>
</feature>
<dbReference type="Gene3D" id="3.20.20.120">
    <property type="entry name" value="Enolase-like C-terminal domain"/>
    <property type="match status" value="1"/>
</dbReference>
<dbReference type="NCBIfam" id="TIGR01927">
    <property type="entry name" value="menC_gam_Gplu"/>
    <property type="match status" value="1"/>
</dbReference>
<gene>
    <name evidence="5" type="ORF">ASZ90_003588</name>
</gene>
<dbReference type="SFLD" id="SFLDF00009">
    <property type="entry name" value="o-succinylbenzoate_synthase"/>
    <property type="match status" value="1"/>
</dbReference>
<evidence type="ECO:0000313" key="5">
    <source>
        <dbReference type="EMBL" id="KUG26567.1"/>
    </source>
</evidence>
<dbReference type="InterPro" id="IPR029065">
    <property type="entry name" value="Enolase_C-like"/>
</dbReference>
<dbReference type="SFLD" id="SFLDS00001">
    <property type="entry name" value="Enolase"/>
    <property type="match status" value="1"/>
</dbReference>